<dbReference type="GO" id="GO:0006904">
    <property type="term" value="P:vesicle docking involved in exocytosis"/>
    <property type="evidence" value="ECO:0007669"/>
    <property type="project" value="TreeGrafter"/>
</dbReference>
<dbReference type="PROSITE" id="PS50236">
    <property type="entry name" value="CHCR"/>
    <property type="match status" value="1"/>
</dbReference>
<evidence type="ECO:0000256" key="5">
    <source>
        <dbReference type="ARBA" id="ARBA00022833"/>
    </source>
</evidence>
<dbReference type="GO" id="GO:0000329">
    <property type="term" value="C:fungal-type vacuole membrane"/>
    <property type="evidence" value="ECO:0007669"/>
    <property type="project" value="UniProtKB-UniRule"/>
</dbReference>
<dbReference type="GO" id="GO:0048284">
    <property type="term" value="P:organelle fusion"/>
    <property type="evidence" value="ECO:0007669"/>
    <property type="project" value="TreeGrafter"/>
</dbReference>
<sequence length="1076" mass="118089">MALLLWKAFDFFEVSQVKLGDNETRAFFENNEISSVCSGSDSLFLGSDDGDVRIVGPSWKVLRSFPAHETGRITHMRQVEGTSLLVTVSEDMSNEPILKVWALDKPVKKTGLPTCLSTLSIHNGRKQFPISAFAALDDLSQIAVGFANGAVTVIRGDLIHDRGTRQRVVHESEEPVTGVELVIDPRQKLTTLFVSTTSKLLKLVISGKGQGQPPRTVEDAGCAAGCMTLNKRTGDIIVARDDAVYYYTLDGRGPCFANDGATSFVSIYRDYVALIAPPTSSRNSSSDNLQRRFGGPTAESLFSASTFTMVDPTLQIVVHSESLISPVEGLFQIWGDLYILMQDGKVNRFHEKTLQQRLELLYQRNLYPLALNLAQKSGLDVQQQNVIYRKYGDHLYQKGDYDNAMSQYIKAINNTEPSQVIRKFLDTQRIHNLIEYLEELHEHHKATADHTTLLLNCYAKLKDVEKLEKFIKSPGDLKFDLDTAITMCRQGGYFEQAAYLATKHGENELVVDILVEDSKQYAEALDFIWHLDSETVSGRWLCPVTMCGVGNANINQAYSCLMKYARVLLENCPKDTTRLFIDYYTGKYKPRVHMKQTEETPAATGGGLAAAAIAVQNLTNLLPLPYMNASTLATPTTQGTTQQTVADENTIIDPDTYSESKYTPPAPRSAFSSFIDHSDEFIVFLEACLQEGSLKDSDKADLYTTLFEMYLHKASEKKGGVVDAEEWEQKARQLIEGRRGDEGDTGAAAAAPIEDSSVLLLSHLSDFRDGTTLVKEQAGLLFDIFRSYTAARDTRGAIKALRKYGPREPQLYPAALAYLTSDARVLEEAGPDELAAVLRRIDEDGLMAPLQVIQTLSGGTTGNEKGGPTPMNGHANGTASKQPSSSSSSSVSVATMGMVKPYLAESIARERREIAANRRQITSFRRETEQKRRDLADLTSKPAVFQAQRCPGCGAPLDLPAVHFLCKHSFHQRCLKTVSGDAADLGGVGHQQQHGGDAGVDAGVECPVCAPQNAAVRAIKRSQEERADRHDLFKDALEKSGAGGKGGAGIGAGEDRFKTVAQWFGQGVMNVNPLTE</sequence>
<evidence type="ECO:0000256" key="8">
    <source>
        <dbReference type="ARBA" id="ARBA00029433"/>
    </source>
</evidence>
<evidence type="ECO:0000256" key="2">
    <source>
        <dbReference type="ARBA" id="ARBA00022448"/>
    </source>
</evidence>
<dbReference type="GO" id="GO:0008270">
    <property type="term" value="F:zinc ion binding"/>
    <property type="evidence" value="ECO:0007669"/>
    <property type="project" value="UniProtKB-KW"/>
</dbReference>
<dbReference type="SMART" id="SM00184">
    <property type="entry name" value="RING"/>
    <property type="match status" value="1"/>
</dbReference>
<proteinExistence type="inferred from homology"/>
<evidence type="ECO:0000256" key="7">
    <source>
        <dbReference type="ARBA" id="ARBA00023136"/>
    </source>
</evidence>
<evidence type="ECO:0000256" key="11">
    <source>
        <dbReference type="SAM" id="MobiDB-lite"/>
    </source>
</evidence>
<evidence type="ECO:0000256" key="9">
    <source>
        <dbReference type="PIRNR" id="PIRNR007860"/>
    </source>
</evidence>
<feature type="region of interest" description="Disordered" evidence="11">
    <location>
        <begin position="857"/>
        <end position="892"/>
    </location>
</feature>
<evidence type="ECO:0000256" key="3">
    <source>
        <dbReference type="ARBA" id="ARBA00022723"/>
    </source>
</evidence>
<dbReference type="EMBL" id="JAKJXP020000010">
    <property type="protein sequence ID" value="KAK7755856.1"/>
    <property type="molecule type" value="Genomic_DNA"/>
</dbReference>
<protein>
    <recommendedName>
        <fullName evidence="9">E3 ubiquitin-protein ligase PEP5</fullName>
        <ecNumber evidence="9">2.3.2.27</ecNumber>
    </recommendedName>
</protein>
<dbReference type="Proteomes" id="UP001320420">
    <property type="component" value="Unassembled WGS sequence"/>
</dbReference>
<dbReference type="Pfam" id="PF23356">
    <property type="entry name" value="TPR_PEP5_VPS11"/>
    <property type="match status" value="2"/>
</dbReference>
<dbReference type="InterPro" id="IPR000547">
    <property type="entry name" value="Clathrin_H-chain/VPS_repeat"/>
</dbReference>
<gene>
    <name evidence="13" type="primary">VPS11</name>
    <name evidence="13" type="ORF">SLS62_002142</name>
</gene>
<dbReference type="InterPro" id="IPR001841">
    <property type="entry name" value="Znf_RING"/>
</dbReference>
<feature type="repeat" description="CHCR" evidence="10">
    <location>
        <begin position="408"/>
        <end position="577"/>
    </location>
</feature>
<dbReference type="InterPro" id="IPR015943">
    <property type="entry name" value="WD40/YVTN_repeat-like_dom_sf"/>
</dbReference>
<dbReference type="GO" id="GO:0033263">
    <property type="term" value="C:CORVET complex"/>
    <property type="evidence" value="ECO:0007669"/>
    <property type="project" value="UniProtKB-UniRule"/>
</dbReference>
<comment type="similarity">
    <text evidence="1 9">Belongs to the VPS11 family.</text>
</comment>
<evidence type="ECO:0000313" key="13">
    <source>
        <dbReference type="EMBL" id="KAK7755856.1"/>
    </source>
</evidence>
<evidence type="ECO:0000256" key="4">
    <source>
        <dbReference type="ARBA" id="ARBA00022771"/>
    </source>
</evidence>
<keyword evidence="9" id="KW-0926">Vacuole</keyword>
<dbReference type="CDD" id="cd16688">
    <property type="entry name" value="RING-H2_Vps11"/>
    <property type="match status" value="1"/>
</dbReference>
<dbReference type="PANTHER" id="PTHR23323:SF24">
    <property type="entry name" value="VACUOLAR PROTEIN SORTING-ASSOCIATED PROTEIN 11 HOMOLOG"/>
    <property type="match status" value="1"/>
</dbReference>
<dbReference type="GO" id="GO:0061630">
    <property type="term" value="F:ubiquitin protein ligase activity"/>
    <property type="evidence" value="ECO:0007669"/>
    <property type="project" value="UniProtKB-EC"/>
</dbReference>
<dbReference type="GO" id="GO:0007033">
    <property type="term" value="P:vacuole organization"/>
    <property type="evidence" value="ECO:0007669"/>
    <property type="project" value="TreeGrafter"/>
</dbReference>
<keyword evidence="5" id="KW-0862">Zinc</keyword>
<dbReference type="InterPro" id="IPR016024">
    <property type="entry name" value="ARM-type_fold"/>
</dbReference>
<dbReference type="InterPro" id="IPR024763">
    <property type="entry name" value="VPS11_C"/>
</dbReference>
<keyword evidence="9" id="KW-0808">Transferase</keyword>
<dbReference type="PANTHER" id="PTHR23323">
    <property type="entry name" value="VACUOLAR PROTEIN SORTING-ASSOCIATED PROTEIN"/>
    <property type="match status" value="1"/>
</dbReference>
<dbReference type="GO" id="GO:0030674">
    <property type="term" value="F:protein-macromolecule adaptor activity"/>
    <property type="evidence" value="ECO:0007669"/>
    <property type="project" value="TreeGrafter"/>
</dbReference>
<evidence type="ECO:0000256" key="6">
    <source>
        <dbReference type="ARBA" id="ARBA00022927"/>
    </source>
</evidence>
<dbReference type="GO" id="GO:0030897">
    <property type="term" value="C:HOPS complex"/>
    <property type="evidence" value="ECO:0007669"/>
    <property type="project" value="UniProtKB-UniRule"/>
</dbReference>
<dbReference type="AlphaFoldDB" id="A0AAN9YSP6"/>
<dbReference type="InterPro" id="IPR036322">
    <property type="entry name" value="WD40_repeat_dom_sf"/>
</dbReference>
<reference evidence="13 14" key="1">
    <citation type="submission" date="2024-02" db="EMBL/GenBank/DDBJ databases">
        <title>De novo assembly and annotation of 12 fungi associated with fruit tree decline syndrome in Ontario, Canada.</title>
        <authorList>
            <person name="Sulman M."/>
            <person name="Ellouze W."/>
            <person name="Ilyukhin E."/>
        </authorList>
    </citation>
    <scope>NUCLEOTIDE SEQUENCE [LARGE SCALE GENOMIC DNA]</scope>
    <source>
        <strain evidence="13 14">M11/M66-122</strain>
    </source>
</reference>
<organism evidence="13 14">
    <name type="scientific">Diatrype stigma</name>
    <dbReference type="NCBI Taxonomy" id="117547"/>
    <lineage>
        <taxon>Eukaryota</taxon>
        <taxon>Fungi</taxon>
        <taxon>Dikarya</taxon>
        <taxon>Ascomycota</taxon>
        <taxon>Pezizomycotina</taxon>
        <taxon>Sordariomycetes</taxon>
        <taxon>Xylariomycetidae</taxon>
        <taxon>Xylariales</taxon>
        <taxon>Diatrypaceae</taxon>
        <taxon>Diatrype</taxon>
    </lineage>
</organism>
<comment type="catalytic activity">
    <reaction evidence="9">
        <text>S-ubiquitinyl-[E2 ubiquitin-conjugating enzyme]-L-cysteine + [acceptor protein]-L-lysine = [E2 ubiquitin-conjugating enzyme]-L-cysteine + N(6)-ubiquitinyl-[acceptor protein]-L-lysine.</text>
        <dbReference type="EC" id="2.3.2.27"/>
    </reaction>
</comment>
<dbReference type="InterPro" id="IPR011990">
    <property type="entry name" value="TPR-like_helical_dom_sf"/>
</dbReference>
<dbReference type="FunFam" id="1.25.40.10:FF:000440">
    <property type="entry name" value="E3 ubiquitin-protein ligase PEP5"/>
    <property type="match status" value="1"/>
</dbReference>
<dbReference type="Gene3D" id="2.130.10.10">
    <property type="entry name" value="YVTN repeat-like/Quinoprotein amine dehydrogenase"/>
    <property type="match status" value="1"/>
</dbReference>
<dbReference type="InterPro" id="IPR016528">
    <property type="entry name" value="VPS11"/>
</dbReference>
<keyword evidence="4" id="KW-0863">Zinc-finger</keyword>
<keyword evidence="6 9" id="KW-0653">Protein transport</keyword>
<dbReference type="InterPro" id="IPR057308">
    <property type="entry name" value="CHCR_PEP5_VPS11"/>
</dbReference>
<dbReference type="GO" id="GO:0007032">
    <property type="term" value="P:endosome organization"/>
    <property type="evidence" value="ECO:0007669"/>
    <property type="project" value="TreeGrafter"/>
</dbReference>
<dbReference type="Pfam" id="PF12451">
    <property type="entry name" value="VPS11_C"/>
    <property type="match status" value="1"/>
</dbReference>
<dbReference type="EC" id="2.3.2.27" evidence="9"/>
<evidence type="ECO:0000256" key="1">
    <source>
        <dbReference type="ARBA" id="ARBA00007070"/>
    </source>
</evidence>
<accession>A0AAN9YSP6</accession>
<comment type="caution">
    <text evidence="13">The sequence shown here is derived from an EMBL/GenBank/DDBJ whole genome shotgun (WGS) entry which is preliminary data.</text>
</comment>
<keyword evidence="2 9" id="KW-0813">Transport</keyword>
<keyword evidence="9" id="KW-0833">Ubl conjugation pathway</keyword>
<dbReference type="GO" id="GO:0006886">
    <property type="term" value="P:intracellular protein transport"/>
    <property type="evidence" value="ECO:0007669"/>
    <property type="project" value="UniProtKB-UniRule"/>
</dbReference>
<keyword evidence="7 9" id="KW-0472">Membrane</keyword>
<dbReference type="SUPFAM" id="SSF48371">
    <property type="entry name" value="ARM repeat"/>
    <property type="match status" value="1"/>
</dbReference>
<dbReference type="PIRSF" id="PIRSF007860">
    <property type="entry name" value="VPS11"/>
    <property type="match status" value="1"/>
</dbReference>
<dbReference type="Pfam" id="PF23341">
    <property type="entry name" value="PEP5_VPS11_N"/>
    <property type="match status" value="1"/>
</dbReference>
<dbReference type="InterPro" id="IPR057307">
    <property type="entry name" value="PEP5_VPS11_N"/>
</dbReference>
<evidence type="ECO:0000259" key="12">
    <source>
        <dbReference type="SMART" id="SM00184"/>
    </source>
</evidence>
<name>A0AAN9YSP6_9PEZI</name>
<evidence type="ECO:0000313" key="14">
    <source>
        <dbReference type="Proteomes" id="UP001320420"/>
    </source>
</evidence>
<evidence type="ECO:0000256" key="10">
    <source>
        <dbReference type="PROSITE-ProRule" id="PRU01006"/>
    </source>
</evidence>
<keyword evidence="14" id="KW-1185">Reference proteome</keyword>
<keyword evidence="3" id="KW-0479">Metal-binding</keyword>
<dbReference type="Gene3D" id="1.25.40.10">
    <property type="entry name" value="Tetratricopeptide repeat domain"/>
    <property type="match status" value="1"/>
</dbReference>
<dbReference type="SUPFAM" id="SSF50978">
    <property type="entry name" value="WD40 repeat-like"/>
    <property type="match status" value="1"/>
</dbReference>
<feature type="domain" description="RING-type" evidence="12">
    <location>
        <begin position="950"/>
        <end position="1009"/>
    </location>
</feature>
<comment type="subunit">
    <text evidence="9">Component of the homotypic vacuole fusion and vacuole protein sorting (HOPS) complex. Component of the class C core vacuole/endosome tethering (CORVET) complex.</text>
</comment>
<comment type="subcellular location">
    <subcellularLocation>
        <location evidence="8">Endomembrane system</location>
        <topology evidence="8">Peripheral membrane protein</topology>
        <orientation evidence="8">Cytoplasmic side</orientation>
    </subcellularLocation>
    <subcellularLocation>
        <location evidence="9">Vacuole membrane</location>
        <topology evidence="9">Peripheral membrane protein</topology>
        <orientation evidence="9">Cytoplasmic side</orientation>
    </subcellularLocation>
</comment>